<keyword evidence="3" id="KW-1185">Reference proteome</keyword>
<dbReference type="PRINTS" id="PR00080">
    <property type="entry name" value="SDRFAMILY"/>
</dbReference>
<gene>
    <name evidence="2" type="ORF">K503DRAFT_796899</name>
</gene>
<dbReference type="AlphaFoldDB" id="A0A1B7ND50"/>
<dbReference type="Gene3D" id="3.40.50.720">
    <property type="entry name" value="NAD(P)-binding Rossmann-like Domain"/>
    <property type="match status" value="1"/>
</dbReference>
<accession>A0A1B7ND50</accession>
<dbReference type="GO" id="GO:0016616">
    <property type="term" value="F:oxidoreductase activity, acting on the CH-OH group of donors, NAD or NADP as acceptor"/>
    <property type="evidence" value="ECO:0007669"/>
    <property type="project" value="TreeGrafter"/>
</dbReference>
<dbReference type="STRING" id="1314800.A0A1B7ND50"/>
<organism evidence="2 3">
    <name type="scientific">Rhizopogon vinicolor AM-OR11-026</name>
    <dbReference type="NCBI Taxonomy" id="1314800"/>
    <lineage>
        <taxon>Eukaryota</taxon>
        <taxon>Fungi</taxon>
        <taxon>Dikarya</taxon>
        <taxon>Basidiomycota</taxon>
        <taxon>Agaricomycotina</taxon>
        <taxon>Agaricomycetes</taxon>
        <taxon>Agaricomycetidae</taxon>
        <taxon>Boletales</taxon>
        <taxon>Suillineae</taxon>
        <taxon>Rhizopogonaceae</taxon>
        <taxon>Rhizopogon</taxon>
    </lineage>
</organism>
<dbReference type="PRINTS" id="PR00081">
    <property type="entry name" value="GDHRDH"/>
</dbReference>
<evidence type="ECO:0000313" key="2">
    <source>
        <dbReference type="EMBL" id="OAX42771.1"/>
    </source>
</evidence>
<dbReference type="FunCoup" id="A0A1B7ND50">
    <property type="interactions" value="22"/>
</dbReference>
<protein>
    <submittedName>
        <fullName evidence="2">NAD(P)-binding protein</fullName>
    </submittedName>
</protein>
<dbReference type="GO" id="GO:0048038">
    <property type="term" value="F:quinone binding"/>
    <property type="evidence" value="ECO:0007669"/>
    <property type="project" value="TreeGrafter"/>
</dbReference>
<dbReference type="FunFam" id="3.40.50.720:FF:000084">
    <property type="entry name" value="Short-chain dehydrogenase reductase"/>
    <property type="match status" value="1"/>
</dbReference>
<dbReference type="GO" id="GO:0006633">
    <property type="term" value="P:fatty acid biosynthetic process"/>
    <property type="evidence" value="ECO:0007669"/>
    <property type="project" value="TreeGrafter"/>
</dbReference>
<sequence>MSQSKGVALITGSAQGIGRAIAIRLAQDGFDVALNDLPAKNTVLEDLAAELQRGGESGGSYQPRTCVVACDVTKEDEVKSMIDTTVNVLGSLNVMVANAGGGLRTDILTETVETWESNMQLNATSTFLCYKYAAVQMVKQGSGGRIVGASTMVGKQATPSLLSYSASKFAIRGLTQAAALQLGRHRITVNSYAPGIIETPLIAAARAKFVEQGVKVNYFQERTEASAVGYTGQPEDVASIVSYLASKEAHFITGKLSIQYMPNVN</sequence>
<dbReference type="InterPro" id="IPR036291">
    <property type="entry name" value="NAD(P)-bd_dom_sf"/>
</dbReference>
<dbReference type="PANTHER" id="PTHR42760">
    <property type="entry name" value="SHORT-CHAIN DEHYDROGENASES/REDUCTASES FAMILY MEMBER"/>
    <property type="match status" value="1"/>
</dbReference>
<dbReference type="InParanoid" id="A0A1B7ND50"/>
<dbReference type="SUPFAM" id="SSF51735">
    <property type="entry name" value="NAD(P)-binding Rossmann-fold domains"/>
    <property type="match status" value="1"/>
</dbReference>
<dbReference type="Pfam" id="PF13561">
    <property type="entry name" value="adh_short_C2"/>
    <property type="match status" value="1"/>
</dbReference>
<dbReference type="EMBL" id="KV448150">
    <property type="protein sequence ID" value="OAX42771.1"/>
    <property type="molecule type" value="Genomic_DNA"/>
</dbReference>
<reference evidence="2 3" key="1">
    <citation type="submission" date="2016-06" db="EMBL/GenBank/DDBJ databases">
        <title>Comparative genomics of the ectomycorrhizal sister species Rhizopogon vinicolor and Rhizopogon vesiculosus (Basidiomycota: Boletales) reveals a divergence of the mating type B locus.</title>
        <authorList>
            <consortium name="DOE Joint Genome Institute"/>
            <person name="Mujic A.B."/>
            <person name="Kuo A."/>
            <person name="Tritt A."/>
            <person name="Lipzen A."/>
            <person name="Chen C."/>
            <person name="Johnson J."/>
            <person name="Sharma A."/>
            <person name="Barry K."/>
            <person name="Grigoriev I.V."/>
            <person name="Spatafora J.W."/>
        </authorList>
    </citation>
    <scope>NUCLEOTIDE SEQUENCE [LARGE SCALE GENOMIC DNA]</scope>
    <source>
        <strain evidence="2 3">AM-OR11-026</strain>
    </source>
</reference>
<dbReference type="InterPro" id="IPR002347">
    <property type="entry name" value="SDR_fam"/>
</dbReference>
<evidence type="ECO:0000256" key="1">
    <source>
        <dbReference type="ARBA" id="ARBA00006484"/>
    </source>
</evidence>
<proteinExistence type="inferred from homology"/>
<name>A0A1B7ND50_9AGAM</name>
<evidence type="ECO:0000313" key="3">
    <source>
        <dbReference type="Proteomes" id="UP000092154"/>
    </source>
</evidence>
<dbReference type="Proteomes" id="UP000092154">
    <property type="component" value="Unassembled WGS sequence"/>
</dbReference>
<dbReference type="PANTHER" id="PTHR42760:SF121">
    <property type="entry name" value="3-OXOACYL-(ACYL-CARRIER-PROTEIN) REDUCTASE"/>
    <property type="match status" value="1"/>
</dbReference>
<dbReference type="OrthoDB" id="498125at2759"/>
<comment type="similarity">
    <text evidence="1">Belongs to the short-chain dehydrogenases/reductases (SDR) family.</text>
</comment>